<gene>
    <name evidence="8" type="ORF">HNQ68_000916</name>
</gene>
<evidence type="ECO:0000256" key="1">
    <source>
        <dbReference type="ARBA" id="ARBA00004651"/>
    </source>
</evidence>
<feature type="transmembrane region" description="Helical" evidence="6">
    <location>
        <begin position="64"/>
        <end position="83"/>
    </location>
</feature>
<dbReference type="InterPro" id="IPR020846">
    <property type="entry name" value="MFS_dom"/>
</dbReference>
<dbReference type="AlphaFoldDB" id="A0A7W8ENM9"/>
<dbReference type="PROSITE" id="PS50850">
    <property type="entry name" value="MFS"/>
    <property type="match status" value="1"/>
</dbReference>
<comment type="subcellular location">
    <subcellularLocation>
        <location evidence="1">Cell membrane</location>
        <topology evidence="1">Multi-pass membrane protein</topology>
    </subcellularLocation>
</comment>
<dbReference type="RefSeq" id="WP_246176036.1">
    <property type="nucleotide sequence ID" value="NZ_JACHIL010000001.1"/>
</dbReference>
<dbReference type="PANTHER" id="PTHR43124:SF8">
    <property type="entry name" value="INNER MEMBRANE TRANSPORT PROTEIN YDHP"/>
    <property type="match status" value="1"/>
</dbReference>
<dbReference type="InterPro" id="IPR036259">
    <property type="entry name" value="MFS_trans_sf"/>
</dbReference>
<dbReference type="InterPro" id="IPR011701">
    <property type="entry name" value="MFS"/>
</dbReference>
<evidence type="ECO:0000313" key="9">
    <source>
        <dbReference type="Proteomes" id="UP000531231"/>
    </source>
</evidence>
<feature type="transmembrane region" description="Helical" evidence="6">
    <location>
        <begin position="90"/>
        <end position="109"/>
    </location>
</feature>
<dbReference type="InterPro" id="IPR050189">
    <property type="entry name" value="MFS_Efflux_Transporters"/>
</dbReference>
<feature type="transmembrane region" description="Helical" evidence="6">
    <location>
        <begin position="219"/>
        <end position="242"/>
    </location>
</feature>
<dbReference type="CDD" id="cd17324">
    <property type="entry name" value="MFS_NepI_like"/>
    <property type="match status" value="1"/>
</dbReference>
<keyword evidence="4 6" id="KW-1133">Transmembrane helix</keyword>
<organism evidence="8 9">
    <name type="scientific">Pseudochrobactrum saccharolyticum</name>
    <dbReference type="NCBI Taxonomy" id="354352"/>
    <lineage>
        <taxon>Bacteria</taxon>
        <taxon>Pseudomonadati</taxon>
        <taxon>Pseudomonadota</taxon>
        <taxon>Alphaproteobacteria</taxon>
        <taxon>Hyphomicrobiales</taxon>
        <taxon>Brucellaceae</taxon>
        <taxon>Pseudochrobactrum</taxon>
    </lineage>
</organism>
<dbReference type="GO" id="GO:0022857">
    <property type="term" value="F:transmembrane transporter activity"/>
    <property type="evidence" value="ECO:0007669"/>
    <property type="project" value="InterPro"/>
</dbReference>
<dbReference type="SUPFAM" id="SSF103473">
    <property type="entry name" value="MFS general substrate transporter"/>
    <property type="match status" value="1"/>
</dbReference>
<evidence type="ECO:0000256" key="3">
    <source>
        <dbReference type="ARBA" id="ARBA00022692"/>
    </source>
</evidence>
<evidence type="ECO:0000256" key="5">
    <source>
        <dbReference type="ARBA" id="ARBA00023136"/>
    </source>
</evidence>
<dbReference type="EMBL" id="JACHIL010000001">
    <property type="protein sequence ID" value="MBB5090404.1"/>
    <property type="molecule type" value="Genomic_DNA"/>
</dbReference>
<sequence>MTNIAVNTITRSEAHKPAIPLVVYCLSLGVFALTTSELMISGLLPSLQQAFGRSIADIGNLISLYALGMVFGGPVVTLLFLALRVEHKNGLLGLLIFYAIAQSVAASTSSFEVMMIARVLTGIAAAAGFGLMLAITARLVAANMRGRAVSLVFAGLMLATALGVPLATWIDSLFGWRVSFWLIVLVILFCALTVALKIEKSPAGHSATLQTELQDMRNPALWAAYATSALAIGSSFAFYSYFSPIMTDLAQFPVHLMPFLLALYGIANIAGNFLNGRFADRYTMPLLIGGIAVMVVAMLIFACFAESKPAALLSVVLIGLTGIALNPPLVARIMRIAHPGALVNAMHASVINIGLSFGPWAGGLALENGFDLHAPLWVGFGMALAALLTLAPRSLRRL</sequence>
<evidence type="ECO:0000256" key="4">
    <source>
        <dbReference type="ARBA" id="ARBA00022989"/>
    </source>
</evidence>
<evidence type="ECO:0000256" key="2">
    <source>
        <dbReference type="ARBA" id="ARBA00022475"/>
    </source>
</evidence>
<keyword evidence="9" id="KW-1185">Reference proteome</keyword>
<proteinExistence type="predicted"/>
<evidence type="ECO:0000313" key="8">
    <source>
        <dbReference type="EMBL" id="MBB5090404.1"/>
    </source>
</evidence>
<feature type="domain" description="Major facilitator superfamily (MFS) profile" evidence="7">
    <location>
        <begin position="22"/>
        <end position="398"/>
    </location>
</feature>
<feature type="transmembrane region" description="Helical" evidence="6">
    <location>
        <begin position="254"/>
        <end position="274"/>
    </location>
</feature>
<keyword evidence="3 6" id="KW-0812">Transmembrane</keyword>
<feature type="transmembrane region" description="Helical" evidence="6">
    <location>
        <begin position="148"/>
        <end position="170"/>
    </location>
</feature>
<feature type="transmembrane region" description="Helical" evidence="6">
    <location>
        <begin position="286"/>
        <end position="304"/>
    </location>
</feature>
<keyword evidence="2" id="KW-1003">Cell membrane</keyword>
<feature type="transmembrane region" description="Helical" evidence="6">
    <location>
        <begin position="310"/>
        <end position="329"/>
    </location>
</feature>
<feature type="transmembrane region" description="Helical" evidence="6">
    <location>
        <begin position="21"/>
        <end position="44"/>
    </location>
</feature>
<dbReference type="Pfam" id="PF07690">
    <property type="entry name" value="MFS_1"/>
    <property type="match status" value="1"/>
</dbReference>
<protein>
    <submittedName>
        <fullName evidence="8">Putative MFS family arabinose efflux permease</fullName>
    </submittedName>
</protein>
<keyword evidence="5 6" id="KW-0472">Membrane</keyword>
<dbReference type="Gene3D" id="1.20.1250.20">
    <property type="entry name" value="MFS general substrate transporter like domains"/>
    <property type="match status" value="2"/>
</dbReference>
<accession>A0A7W8ENM9</accession>
<comment type="caution">
    <text evidence="8">The sequence shown here is derived from an EMBL/GenBank/DDBJ whole genome shotgun (WGS) entry which is preliminary data.</text>
</comment>
<evidence type="ECO:0000256" key="6">
    <source>
        <dbReference type="SAM" id="Phobius"/>
    </source>
</evidence>
<reference evidence="8 9" key="1">
    <citation type="submission" date="2020-08" db="EMBL/GenBank/DDBJ databases">
        <title>Genomic Encyclopedia of Type Strains, Phase IV (KMG-IV): sequencing the most valuable type-strain genomes for metagenomic binning, comparative biology and taxonomic classification.</title>
        <authorList>
            <person name="Goeker M."/>
        </authorList>
    </citation>
    <scope>NUCLEOTIDE SEQUENCE [LARGE SCALE GENOMIC DNA]</scope>
    <source>
        <strain evidence="8 9">DSM 25620</strain>
    </source>
</reference>
<feature type="transmembrane region" description="Helical" evidence="6">
    <location>
        <begin position="374"/>
        <end position="391"/>
    </location>
</feature>
<feature type="transmembrane region" description="Helical" evidence="6">
    <location>
        <begin position="341"/>
        <end position="362"/>
    </location>
</feature>
<name>A0A7W8ENM9_9HYPH</name>
<evidence type="ECO:0000259" key="7">
    <source>
        <dbReference type="PROSITE" id="PS50850"/>
    </source>
</evidence>
<dbReference type="PANTHER" id="PTHR43124">
    <property type="entry name" value="PURINE EFFLUX PUMP PBUE"/>
    <property type="match status" value="1"/>
</dbReference>
<feature type="transmembrane region" description="Helical" evidence="6">
    <location>
        <begin position="176"/>
        <end position="198"/>
    </location>
</feature>
<dbReference type="Proteomes" id="UP000531231">
    <property type="component" value="Unassembled WGS sequence"/>
</dbReference>
<dbReference type="GO" id="GO:0005886">
    <property type="term" value="C:plasma membrane"/>
    <property type="evidence" value="ECO:0007669"/>
    <property type="project" value="UniProtKB-SubCell"/>
</dbReference>
<feature type="transmembrane region" description="Helical" evidence="6">
    <location>
        <begin position="115"/>
        <end position="136"/>
    </location>
</feature>